<dbReference type="InterPro" id="IPR009057">
    <property type="entry name" value="Homeodomain-like_sf"/>
</dbReference>
<comment type="caution">
    <text evidence="4">The sequence shown here is derived from an EMBL/GenBank/DDBJ whole genome shotgun (WGS) entry which is preliminary data.</text>
</comment>
<feature type="DNA-binding region" description="H-T-H motif" evidence="2">
    <location>
        <begin position="29"/>
        <end position="48"/>
    </location>
</feature>
<evidence type="ECO:0000256" key="1">
    <source>
        <dbReference type="ARBA" id="ARBA00023125"/>
    </source>
</evidence>
<name>A0A162KP03_9PROT</name>
<sequence length="193" mass="20325">MARRRSLPDDRILEITLALMHRLGPQAVTFAAVAAETGLSGATLVQRFGSKPAMIRAALDLAWTRLETATAEAIAACPPTPDGAVALLAGLSQSYGDIDSYADGLMVLREDLRDPELRARGTRWGNGLAAAIDRCFPGQPGAGRLMITQWQGALIWWGFAPDRPIDRVVAESLGSLAGLLAGRRAPAQPAGGG</sequence>
<gene>
    <name evidence="4" type="ORF">AUP44_08005</name>
</gene>
<evidence type="ECO:0000313" key="4">
    <source>
        <dbReference type="EMBL" id="KYO51753.1"/>
    </source>
</evidence>
<dbReference type="GO" id="GO:0003677">
    <property type="term" value="F:DNA binding"/>
    <property type="evidence" value="ECO:0007669"/>
    <property type="project" value="UniProtKB-UniRule"/>
</dbReference>
<proteinExistence type="predicted"/>
<protein>
    <submittedName>
        <fullName evidence="4">TetR family transcriptional regulator</fullName>
    </submittedName>
</protein>
<feature type="domain" description="HTH tetR-type" evidence="3">
    <location>
        <begin position="6"/>
        <end position="66"/>
    </location>
</feature>
<dbReference type="InterPro" id="IPR001647">
    <property type="entry name" value="HTH_TetR"/>
</dbReference>
<accession>A0A162KP03</accession>
<evidence type="ECO:0000313" key="5">
    <source>
        <dbReference type="Proteomes" id="UP000075787"/>
    </source>
</evidence>
<dbReference type="Proteomes" id="UP000075787">
    <property type="component" value="Unassembled WGS sequence"/>
</dbReference>
<organism evidence="4 5">
    <name type="scientific">Tistrella mobilis</name>
    <dbReference type="NCBI Taxonomy" id="171437"/>
    <lineage>
        <taxon>Bacteria</taxon>
        <taxon>Pseudomonadati</taxon>
        <taxon>Pseudomonadota</taxon>
        <taxon>Alphaproteobacteria</taxon>
        <taxon>Geminicoccales</taxon>
        <taxon>Geminicoccaceae</taxon>
        <taxon>Tistrella</taxon>
    </lineage>
</organism>
<dbReference type="EMBL" id="LPZR01000166">
    <property type="protein sequence ID" value="KYO51753.1"/>
    <property type="molecule type" value="Genomic_DNA"/>
</dbReference>
<dbReference type="Pfam" id="PF00440">
    <property type="entry name" value="TetR_N"/>
    <property type="match status" value="1"/>
</dbReference>
<dbReference type="AlphaFoldDB" id="A0A162KP03"/>
<dbReference type="SUPFAM" id="SSF46689">
    <property type="entry name" value="Homeodomain-like"/>
    <property type="match status" value="1"/>
</dbReference>
<dbReference type="RefSeq" id="WP_062765659.1">
    <property type="nucleotide sequence ID" value="NZ_CP121045.1"/>
</dbReference>
<dbReference type="PROSITE" id="PS50977">
    <property type="entry name" value="HTH_TETR_2"/>
    <property type="match status" value="1"/>
</dbReference>
<evidence type="ECO:0000256" key="2">
    <source>
        <dbReference type="PROSITE-ProRule" id="PRU00335"/>
    </source>
</evidence>
<dbReference type="Gene3D" id="1.10.357.10">
    <property type="entry name" value="Tetracycline Repressor, domain 2"/>
    <property type="match status" value="1"/>
</dbReference>
<dbReference type="GeneID" id="97240983"/>
<reference evidence="4 5" key="1">
    <citation type="submission" date="2015-12" db="EMBL/GenBank/DDBJ databases">
        <title>Genome sequence of Tistrella mobilis MCCC 1A02139.</title>
        <authorList>
            <person name="Lu L."/>
            <person name="Lai Q."/>
            <person name="Shao Z."/>
            <person name="Qian P."/>
        </authorList>
    </citation>
    <scope>NUCLEOTIDE SEQUENCE [LARGE SCALE GENOMIC DNA]</scope>
    <source>
        <strain evidence="4 5">MCCC 1A02139</strain>
    </source>
</reference>
<keyword evidence="1 2" id="KW-0238">DNA-binding</keyword>
<evidence type="ECO:0000259" key="3">
    <source>
        <dbReference type="PROSITE" id="PS50977"/>
    </source>
</evidence>
<dbReference type="OrthoDB" id="6973663at2"/>